<evidence type="ECO:0000259" key="8">
    <source>
        <dbReference type="PROSITE" id="PS50160"/>
    </source>
</evidence>
<keyword evidence="4" id="KW-0547">Nucleotide-binding</keyword>
<dbReference type="AlphaFoldDB" id="A0A7V0LTU1"/>
<protein>
    <recommendedName>
        <fullName evidence="1">DNA ligase (ATP)</fullName>
        <ecNumber evidence="1">6.5.1.1</ecNumber>
    </recommendedName>
</protein>
<dbReference type="Gene3D" id="3.30.470.30">
    <property type="entry name" value="DNA ligase/mRNA capping enzyme"/>
    <property type="match status" value="1"/>
</dbReference>
<dbReference type="EC" id="6.5.1.1" evidence="1"/>
<comment type="catalytic activity">
    <reaction evidence="6">
        <text>ATP + (deoxyribonucleotide)n-3'-hydroxyl + 5'-phospho-(deoxyribonucleotide)m = (deoxyribonucleotide)n+m + AMP + diphosphate.</text>
        <dbReference type="EC" id="6.5.1.1"/>
    </reaction>
</comment>
<reference evidence="9" key="1">
    <citation type="journal article" date="2020" name="mSystems">
        <title>Genome- and Community-Level Interaction Insights into Carbon Utilization and Element Cycling Functions of Hydrothermarchaeota in Hydrothermal Sediment.</title>
        <authorList>
            <person name="Zhou Z."/>
            <person name="Liu Y."/>
            <person name="Xu W."/>
            <person name="Pan J."/>
            <person name="Luo Z.H."/>
            <person name="Li M."/>
        </authorList>
    </citation>
    <scope>NUCLEOTIDE SEQUENCE [LARGE SCALE GENOMIC DNA]</scope>
    <source>
        <strain evidence="9">HyVt-28</strain>
    </source>
</reference>
<dbReference type="PROSITE" id="PS00333">
    <property type="entry name" value="DNA_LIGASE_A2"/>
    <property type="match status" value="1"/>
</dbReference>
<dbReference type="InterPro" id="IPR012308">
    <property type="entry name" value="DNA_ligase_ATP-dep_N"/>
</dbReference>
<comment type="caution">
    <text evidence="9">The sequence shown here is derived from an EMBL/GenBank/DDBJ whole genome shotgun (WGS) entry which is preliminary data.</text>
</comment>
<dbReference type="InterPro" id="IPR036599">
    <property type="entry name" value="DNA_ligase_N_sf"/>
</dbReference>
<dbReference type="NCBIfam" id="TIGR00574">
    <property type="entry name" value="dnl1"/>
    <property type="match status" value="1"/>
</dbReference>
<dbReference type="InterPro" id="IPR012310">
    <property type="entry name" value="DNA_ligase_ATP-dep_cent"/>
</dbReference>
<dbReference type="InterPro" id="IPR012340">
    <property type="entry name" value="NA-bd_OB-fold"/>
</dbReference>
<evidence type="ECO:0000313" key="9">
    <source>
        <dbReference type="EMBL" id="HDL60048.1"/>
    </source>
</evidence>
<dbReference type="Gene3D" id="1.10.3260.10">
    <property type="entry name" value="DNA ligase, ATP-dependent, N-terminal domain"/>
    <property type="match status" value="1"/>
</dbReference>
<gene>
    <name evidence="9" type="ORF">ENH14_01175</name>
</gene>
<comment type="similarity">
    <text evidence="7">Belongs to the ATP-dependent DNA ligase family.</text>
</comment>
<dbReference type="Proteomes" id="UP000886381">
    <property type="component" value="Unassembled WGS sequence"/>
</dbReference>
<sequence>MFLNELVKFSQLLAQTSRRNEKISILINFLQRLEEQERVPGINFISGVIRQGKLNLGYRTLIKFLDVPYEKNNKGITLTQTDAFFDELKNIQDTDKRLRFVYNFFKKLSPEERNFLIALIAGELRQGAREPIVLQAISKFFNIPYEEIEKLWMQEKEPGILFQRLLKQKAGKIEAEIQLFKPLRPMLAAIEESPEILLNKHGAIALEYKLDGLRVQVHKKGDEIKIFSRHLRDITHNFPEIVDAVRRIDADTLILDGEAIAVSRDGKPLPFQILSRRIIRKEGIDSFLKKIPVKPYFFDLLLLEGETLMDKEYRIRWGLLLDVVPGDIRIQRIVAKDTSEAEKFFEMAVQEGHEGVMAKLLDSPYKAGKRGRWWFKLKKFYTLDCVILAAEWGHGRRRGFLSNLHLGILDETGKKFLMVGKTFKGLTDEMLHYLTKTLTDLKIYEDRYTVYVKPEVVVEVRFNEVQKSRKYNSGYALRFARVKKIRRDKSPFEINNIIDLQQLTNIT</sequence>
<dbReference type="Pfam" id="PF04679">
    <property type="entry name" value="DNA_ligase_A_C"/>
    <property type="match status" value="1"/>
</dbReference>
<evidence type="ECO:0000256" key="5">
    <source>
        <dbReference type="ARBA" id="ARBA00022840"/>
    </source>
</evidence>
<dbReference type="PANTHER" id="PTHR45674">
    <property type="entry name" value="DNA LIGASE 1/3 FAMILY MEMBER"/>
    <property type="match status" value="1"/>
</dbReference>
<dbReference type="InterPro" id="IPR000977">
    <property type="entry name" value="DNA_ligase_ATP-dep"/>
</dbReference>
<dbReference type="EMBL" id="DRDR01000052">
    <property type="protein sequence ID" value="HDL60048.1"/>
    <property type="molecule type" value="Genomic_DNA"/>
</dbReference>
<keyword evidence="2 9" id="KW-0436">Ligase</keyword>
<dbReference type="SUPFAM" id="SSF50249">
    <property type="entry name" value="Nucleic acid-binding proteins"/>
    <property type="match status" value="1"/>
</dbReference>
<dbReference type="Pfam" id="PF01068">
    <property type="entry name" value="DNA_ligase_A_M"/>
    <property type="match status" value="1"/>
</dbReference>
<dbReference type="GO" id="GO:0003677">
    <property type="term" value="F:DNA binding"/>
    <property type="evidence" value="ECO:0007669"/>
    <property type="project" value="InterPro"/>
</dbReference>
<dbReference type="GO" id="GO:0006273">
    <property type="term" value="P:lagging strand elongation"/>
    <property type="evidence" value="ECO:0007669"/>
    <property type="project" value="TreeGrafter"/>
</dbReference>
<keyword evidence="5" id="KW-0067">ATP-binding</keyword>
<dbReference type="InterPro" id="IPR012309">
    <property type="entry name" value="DNA_ligase_ATP-dep_C"/>
</dbReference>
<evidence type="ECO:0000256" key="4">
    <source>
        <dbReference type="ARBA" id="ARBA00022741"/>
    </source>
</evidence>
<accession>A0A7V0LTU1</accession>
<evidence type="ECO:0000256" key="2">
    <source>
        <dbReference type="ARBA" id="ARBA00022598"/>
    </source>
</evidence>
<dbReference type="InterPro" id="IPR050191">
    <property type="entry name" value="ATP-dep_DNA_ligase"/>
</dbReference>
<dbReference type="GO" id="GO:0071897">
    <property type="term" value="P:DNA biosynthetic process"/>
    <property type="evidence" value="ECO:0007669"/>
    <property type="project" value="InterPro"/>
</dbReference>
<dbReference type="PANTHER" id="PTHR45674:SF7">
    <property type="entry name" value="DNA LIGASE"/>
    <property type="match status" value="1"/>
</dbReference>
<proteinExistence type="inferred from homology"/>
<dbReference type="Gene3D" id="2.40.50.140">
    <property type="entry name" value="Nucleic acid-binding proteins"/>
    <property type="match status" value="1"/>
</dbReference>
<dbReference type="SUPFAM" id="SSF117018">
    <property type="entry name" value="ATP-dependent DNA ligase DNA-binding domain"/>
    <property type="match status" value="1"/>
</dbReference>
<dbReference type="GO" id="GO:0006281">
    <property type="term" value="P:DNA repair"/>
    <property type="evidence" value="ECO:0007669"/>
    <property type="project" value="InterPro"/>
</dbReference>
<dbReference type="GO" id="GO:0006310">
    <property type="term" value="P:DNA recombination"/>
    <property type="evidence" value="ECO:0007669"/>
    <property type="project" value="InterPro"/>
</dbReference>
<name>A0A7V0LTU1_UNCW3</name>
<dbReference type="InterPro" id="IPR016059">
    <property type="entry name" value="DNA_ligase_ATP-dep_CS"/>
</dbReference>
<dbReference type="CDD" id="cd07901">
    <property type="entry name" value="Adenylation_DNA_ligase_Arch_LigB"/>
    <property type="match status" value="1"/>
</dbReference>
<evidence type="ECO:0000256" key="1">
    <source>
        <dbReference type="ARBA" id="ARBA00012727"/>
    </source>
</evidence>
<dbReference type="GO" id="GO:0003910">
    <property type="term" value="F:DNA ligase (ATP) activity"/>
    <property type="evidence" value="ECO:0007669"/>
    <property type="project" value="UniProtKB-EC"/>
</dbReference>
<dbReference type="GO" id="GO:0005524">
    <property type="term" value="F:ATP binding"/>
    <property type="evidence" value="ECO:0007669"/>
    <property type="project" value="UniProtKB-KW"/>
</dbReference>
<evidence type="ECO:0000256" key="7">
    <source>
        <dbReference type="RuleBase" id="RU004196"/>
    </source>
</evidence>
<keyword evidence="3" id="KW-0235">DNA replication</keyword>
<organism evidence="9">
    <name type="scientific">candidate division WOR-3 bacterium</name>
    <dbReference type="NCBI Taxonomy" id="2052148"/>
    <lineage>
        <taxon>Bacteria</taxon>
        <taxon>Bacteria division WOR-3</taxon>
    </lineage>
</organism>
<feature type="domain" description="ATP-dependent DNA ligase family profile" evidence="8">
    <location>
        <begin position="296"/>
        <end position="410"/>
    </location>
</feature>
<evidence type="ECO:0000256" key="3">
    <source>
        <dbReference type="ARBA" id="ARBA00022705"/>
    </source>
</evidence>
<dbReference type="Pfam" id="PF04675">
    <property type="entry name" value="DNA_ligase_A_N"/>
    <property type="match status" value="1"/>
</dbReference>
<dbReference type="PROSITE" id="PS50160">
    <property type="entry name" value="DNA_LIGASE_A3"/>
    <property type="match status" value="1"/>
</dbReference>
<evidence type="ECO:0000256" key="6">
    <source>
        <dbReference type="ARBA" id="ARBA00034003"/>
    </source>
</evidence>
<dbReference type="SUPFAM" id="SSF56091">
    <property type="entry name" value="DNA ligase/mRNA capping enzyme, catalytic domain"/>
    <property type="match status" value="1"/>
</dbReference>